<name>A0A1G7IXY9_9DEIN</name>
<dbReference type="Proteomes" id="UP000199446">
    <property type="component" value="Unassembled WGS sequence"/>
</dbReference>
<evidence type="ECO:0000313" key="2">
    <source>
        <dbReference type="Proteomes" id="UP000199446"/>
    </source>
</evidence>
<keyword evidence="2" id="KW-1185">Reference proteome</keyword>
<dbReference type="SUPFAM" id="SSF142823">
    <property type="entry name" value="ComB-like"/>
    <property type="match status" value="1"/>
</dbReference>
<reference evidence="2" key="1">
    <citation type="submission" date="2016-10" db="EMBL/GenBank/DDBJ databases">
        <authorList>
            <person name="Varghese N."/>
            <person name="Submissions S."/>
        </authorList>
    </citation>
    <scope>NUCLEOTIDE SEQUENCE [LARGE SCALE GENOMIC DNA]</scope>
    <source>
        <strain evidence="2">CGMCC 1.6992</strain>
    </source>
</reference>
<dbReference type="RefSeq" id="WP_093008203.1">
    <property type="nucleotide sequence ID" value="NZ_FNBC01000029.1"/>
</dbReference>
<dbReference type="OrthoDB" id="4913at2"/>
<dbReference type="GO" id="GO:0000287">
    <property type="term" value="F:magnesium ion binding"/>
    <property type="evidence" value="ECO:0007669"/>
    <property type="project" value="InterPro"/>
</dbReference>
<organism evidence="1 2">
    <name type="scientific">Thermus arciformis</name>
    <dbReference type="NCBI Taxonomy" id="482827"/>
    <lineage>
        <taxon>Bacteria</taxon>
        <taxon>Thermotogati</taxon>
        <taxon>Deinococcota</taxon>
        <taxon>Deinococci</taxon>
        <taxon>Thermales</taxon>
        <taxon>Thermaceae</taxon>
        <taxon>Thermus</taxon>
    </lineage>
</organism>
<proteinExistence type="predicted"/>
<protein>
    <submittedName>
        <fullName evidence="1">2-phosphosulfolactate phosphatase</fullName>
    </submittedName>
</protein>
<dbReference type="AlphaFoldDB" id="A0A1G7IXY9"/>
<dbReference type="EMBL" id="FNBC01000029">
    <property type="protein sequence ID" value="SDF17503.1"/>
    <property type="molecule type" value="Genomic_DNA"/>
</dbReference>
<sequence length="140" mass="14388">MRFCAHLLPIPSGYPGTAIGVDGIRATANGTRAAHAVLGARHALLGVLQNAQAARELGEEVHKEGKVALEDLYAQRVIGRRLQALGLAPQGMALLAANPSLPVLSAAEAALALGADVAVWAHGPVPRFLGMRGEGMVFGA</sequence>
<gene>
    <name evidence="1" type="ORF">SAMN04488243_12934</name>
</gene>
<dbReference type="GO" id="GO:0050532">
    <property type="term" value="F:2-phosphosulfolactate phosphatase activity"/>
    <property type="evidence" value="ECO:0007669"/>
    <property type="project" value="InterPro"/>
</dbReference>
<evidence type="ECO:0000313" key="1">
    <source>
        <dbReference type="EMBL" id="SDF17503.1"/>
    </source>
</evidence>
<accession>A0A1G7IXY9</accession>
<dbReference type="STRING" id="482827.SAMN04488243_12934"/>
<dbReference type="InterPro" id="IPR036702">
    <property type="entry name" value="ComB-like_sf"/>
</dbReference>